<comment type="caution">
    <text evidence="1">The sequence shown here is derived from an EMBL/GenBank/DDBJ whole genome shotgun (WGS) entry which is preliminary data.</text>
</comment>
<protein>
    <submittedName>
        <fullName evidence="1">Uncharacterized protein</fullName>
    </submittedName>
</protein>
<evidence type="ECO:0000313" key="1">
    <source>
        <dbReference type="EMBL" id="KAF9415224.1"/>
    </source>
</evidence>
<keyword evidence="2" id="KW-1185">Reference proteome</keyword>
<proteinExistence type="predicted"/>
<sequence length="97" mass="10848">MEAYLCTGLGGTSMVAEERRRSPAMSASLAKSVSTSANLADFRDSSSLTSSREVRNHKRFHGDFCVSSVLFEILNILNWFVIHTSECATYLYDLNLY</sequence>
<organism evidence="1 2">
    <name type="scientific">Spodoptera exigua</name>
    <name type="common">Beet armyworm</name>
    <name type="synonym">Noctua fulgens</name>
    <dbReference type="NCBI Taxonomy" id="7107"/>
    <lineage>
        <taxon>Eukaryota</taxon>
        <taxon>Metazoa</taxon>
        <taxon>Ecdysozoa</taxon>
        <taxon>Arthropoda</taxon>
        <taxon>Hexapoda</taxon>
        <taxon>Insecta</taxon>
        <taxon>Pterygota</taxon>
        <taxon>Neoptera</taxon>
        <taxon>Endopterygota</taxon>
        <taxon>Lepidoptera</taxon>
        <taxon>Glossata</taxon>
        <taxon>Ditrysia</taxon>
        <taxon>Noctuoidea</taxon>
        <taxon>Noctuidae</taxon>
        <taxon>Amphipyrinae</taxon>
        <taxon>Spodoptera</taxon>
    </lineage>
</organism>
<accession>A0A835GHU1</accession>
<evidence type="ECO:0000313" key="2">
    <source>
        <dbReference type="Proteomes" id="UP000648187"/>
    </source>
</evidence>
<gene>
    <name evidence="1" type="ORF">HW555_007100</name>
</gene>
<dbReference type="AlphaFoldDB" id="A0A835GHU1"/>
<dbReference type="Proteomes" id="UP000648187">
    <property type="component" value="Unassembled WGS sequence"/>
</dbReference>
<name>A0A835GHU1_SPOEX</name>
<dbReference type="EMBL" id="JACKWZ010000115">
    <property type="protein sequence ID" value="KAF9415224.1"/>
    <property type="molecule type" value="Genomic_DNA"/>
</dbReference>
<reference evidence="1" key="1">
    <citation type="submission" date="2020-08" db="EMBL/GenBank/DDBJ databases">
        <title>Spodoptera exigua strain:BAW_Kor-Di-RS1 Genome sequencing and assembly.</title>
        <authorList>
            <person name="Kim J."/>
            <person name="Nam H.Y."/>
            <person name="Kwon M."/>
            <person name="Choi J.H."/>
            <person name="Cho S.R."/>
            <person name="Kim G.-H."/>
        </authorList>
    </citation>
    <scope>NUCLEOTIDE SEQUENCE</scope>
    <source>
        <strain evidence="1">BAW_Kor-Di-RS1</strain>
        <tissue evidence="1">Whole-body</tissue>
    </source>
</reference>